<proteinExistence type="predicted"/>
<protein>
    <submittedName>
        <fullName evidence="2">Uncharacterized protein</fullName>
    </submittedName>
</protein>
<dbReference type="VEuPathDB" id="TriTrypDB:TcG_05103"/>
<accession>A0A2V2V349</accession>
<dbReference type="EMBL" id="PRFA01000048">
    <property type="protein sequence ID" value="PWU90790.1"/>
    <property type="molecule type" value="Genomic_DNA"/>
</dbReference>
<dbReference type="VEuPathDB" id="TriTrypDB:TcBrA4_0016960"/>
<dbReference type="VEuPathDB" id="TriTrypDB:TCDM_03160"/>
<dbReference type="VEuPathDB" id="TriTrypDB:Tc_MARK_3711"/>
<gene>
    <name evidence="2" type="ORF">C4B63_48g100</name>
</gene>
<dbReference type="VEuPathDB" id="TriTrypDB:BCY84_10798"/>
<name>A0A2V2V349_TRYCR</name>
<dbReference type="VEuPathDB" id="TriTrypDB:C4B63_48g100"/>
<organism evidence="2 3">
    <name type="scientific">Trypanosoma cruzi</name>
    <dbReference type="NCBI Taxonomy" id="5693"/>
    <lineage>
        <taxon>Eukaryota</taxon>
        <taxon>Discoba</taxon>
        <taxon>Euglenozoa</taxon>
        <taxon>Kinetoplastea</taxon>
        <taxon>Metakinetoplastina</taxon>
        <taxon>Trypanosomatida</taxon>
        <taxon>Trypanosomatidae</taxon>
        <taxon>Trypanosoma</taxon>
        <taxon>Schizotrypanum</taxon>
    </lineage>
</organism>
<feature type="region of interest" description="Disordered" evidence="1">
    <location>
        <begin position="193"/>
        <end position="231"/>
    </location>
</feature>
<dbReference type="VEuPathDB" id="TriTrypDB:ECC02_001835"/>
<evidence type="ECO:0000313" key="2">
    <source>
        <dbReference type="EMBL" id="PWU90790.1"/>
    </source>
</evidence>
<dbReference type="VEuPathDB" id="TriTrypDB:TcCLB.507641.200"/>
<dbReference type="VEuPathDB" id="TriTrypDB:C3747_40g127"/>
<feature type="compositionally biased region" description="Polar residues" evidence="1">
    <location>
        <begin position="122"/>
        <end position="134"/>
    </location>
</feature>
<dbReference type="VEuPathDB" id="TriTrypDB:TCSYLVIO_004964"/>
<feature type="compositionally biased region" description="Basic and acidic residues" evidence="1">
    <location>
        <begin position="193"/>
        <end position="206"/>
    </location>
</feature>
<sequence>MSKQPHLGILCVDVSELLRASARRKVTRRDNMLLYKGSYLITDPVPWTPRSTSTRSQSNSPVHGSSVSSSRTRKSRKYRCSHRRRARRSGSKNRKDKDHLNDDFLEEGVPIKTDAAPAQGQRGETSVAGSCSSGVNVRRRNLPVRRLAGGAHGATSPVSAWVDGRQLSLLSGDPNDSVSGSSSTMPPALLLEEQQRRQQDPRERAETPSPRPSSSQQEEEKQHRFPDVSSTLSDFARDKLNFLMKSPPGRTFDNALAPRKLSLSVEMVSDRNYQDKSGAVEDGSGHVSLTMVGTLGAAAVAPTPDPWGAPPPPRAKSNMRQLKNFTESGAHSCLIRDARGVERVMILGAVPMLPKPVANLPFAARGRAPGVALPPVFRRAARVVATPTKRPKRF</sequence>
<evidence type="ECO:0000313" key="3">
    <source>
        <dbReference type="Proteomes" id="UP000246121"/>
    </source>
</evidence>
<comment type="caution">
    <text evidence="2">The sequence shown here is derived from an EMBL/GenBank/DDBJ whole genome shotgun (WGS) entry which is preliminary data.</text>
</comment>
<dbReference type="Proteomes" id="UP000246121">
    <property type="component" value="Unassembled WGS sequence"/>
</dbReference>
<feature type="region of interest" description="Disordered" evidence="1">
    <location>
        <begin position="45"/>
        <end position="135"/>
    </location>
</feature>
<dbReference type="AlphaFoldDB" id="A0A2V2V349"/>
<feature type="compositionally biased region" description="Low complexity" evidence="1">
    <location>
        <begin position="56"/>
        <end position="70"/>
    </location>
</feature>
<evidence type="ECO:0000256" key="1">
    <source>
        <dbReference type="SAM" id="MobiDB-lite"/>
    </source>
</evidence>
<feature type="compositionally biased region" description="Basic residues" evidence="1">
    <location>
        <begin position="71"/>
        <end position="92"/>
    </location>
</feature>
<dbReference type="VEuPathDB" id="TriTrypDB:TcCL_ESM02229"/>
<reference evidence="2 3" key="1">
    <citation type="journal article" date="2018" name="Microb. Genom.">
        <title>Expanding an expanded genome: long-read sequencing of Trypanosoma cruzi.</title>
        <authorList>
            <person name="Berna L."/>
            <person name="Rodriguez M."/>
            <person name="Chiribao M.L."/>
            <person name="Parodi-Talice A."/>
            <person name="Pita S."/>
            <person name="Rijo G."/>
            <person name="Alvarez-Valin F."/>
            <person name="Robello C."/>
        </authorList>
    </citation>
    <scope>NUCLEOTIDE SEQUENCE [LARGE SCALE GENOMIC DNA]</scope>
    <source>
        <strain evidence="2 3">Dm28c</strain>
    </source>
</reference>
<feature type="compositionally biased region" description="Basic and acidic residues" evidence="1">
    <location>
        <begin position="93"/>
        <end position="102"/>
    </location>
</feature>